<keyword evidence="2" id="KW-1185">Reference proteome</keyword>
<proteinExistence type="predicted"/>
<evidence type="ECO:0000313" key="1">
    <source>
        <dbReference type="EMBL" id="KAL0632302.1"/>
    </source>
</evidence>
<name>A0ABR3G8N8_9PEZI</name>
<organism evidence="1 2">
    <name type="scientific">Discina gigas</name>
    <dbReference type="NCBI Taxonomy" id="1032678"/>
    <lineage>
        <taxon>Eukaryota</taxon>
        <taxon>Fungi</taxon>
        <taxon>Dikarya</taxon>
        <taxon>Ascomycota</taxon>
        <taxon>Pezizomycotina</taxon>
        <taxon>Pezizomycetes</taxon>
        <taxon>Pezizales</taxon>
        <taxon>Discinaceae</taxon>
        <taxon>Discina</taxon>
    </lineage>
</organism>
<protein>
    <submittedName>
        <fullName evidence="1">Uncharacterized protein</fullName>
    </submittedName>
</protein>
<accession>A0ABR3G8N8</accession>
<dbReference type="Proteomes" id="UP001447188">
    <property type="component" value="Unassembled WGS sequence"/>
</dbReference>
<reference evidence="1 2" key="1">
    <citation type="submission" date="2024-02" db="EMBL/GenBank/DDBJ databases">
        <title>Discinaceae phylogenomics.</title>
        <authorList>
            <person name="Dirks A.C."/>
            <person name="James T.Y."/>
        </authorList>
    </citation>
    <scope>NUCLEOTIDE SEQUENCE [LARGE SCALE GENOMIC DNA]</scope>
    <source>
        <strain evidence="1 2">ACD0624</strain>
    </source>
</reference>
<evidence type="ECO:0000313" key="2">
    <source>
        <dbReference type="Proteomes" id="UP001447188"/>
    </source>
</evidence>
<sequence length="118" mass="13599">MIKQTFTDESAEVEITRVTQYIACLQTYIEELQPLVEITGVDFDRAARNKIRKQMKNATTYILTLFLLRDGTGIGYSDEQVDAVEDMVVTAEEYTDILAEIFKALRLKIKPFGERLER</sequence>
<dbReference type="EMBL" id="JBBBZM010000176">
    <property type="protein sequence ID" value="KAL0632302.1"/>
    <property type="molecule type" value="Genomic_DNA"/>
</dbReference>
<comment type="caution">
    <text evidence="1">The sequence shown here is derived from an EMBL/GenBank/DDBJ whole genome shotgun (WGS) entry which is preliminary data.</text>
</comment>
<gene>
    <name evidence="1" type="ORF">Q9L58_008823</name>
</gene>